<comment type="similarity">
    <text evidence="1">Belongs to the UPF0312 family.</text>
</comment>
<dbReference type="EMBL" id="AXCZ01000064">
    <property type="protein sequence ID" value="KGM13135.1"/>
    <property type="molecule type" value="Genomic_DNA"/>
</dbReference>
<dbReference type="PANTHER" id="PTHR34406:SF1">
    <property type="entry name" value="PROTEIN YCEI"/>
    <property type="match status" value="1"/>
</dbReference>
<dbReference type="SUPFAM" id="SSF101874">
    <property type="entry name" value="YceI-like"/>
    <property type="match status" value="1"/>
</dbReference>
<sequence>MFRTLITVVVAATAVVGGPWVYAQYFAPDPVEPVTLSDQETAGVLVEQFEGVEGIWPVLEGSEAGYRVEEVLSGQDVTVVGRTEEVSGELEVVDGELVDAQVVVATASITTDESARDAYFRRALDTSTYPQATFVLAEPVPVGDLDQDSGPVEVEAVGTLTLRDVSRPVTAVLEAQVVGTGVEVVGRVPVVLEQYDLAVPDLGFVTVEPEGTVEFRLVLGR</sequence>
<dbReference type="AlphaFoldDB" id="A0A0A0BYV7"/>
<dbReference type="SMART" id="SM00867">
    <property type="entry name" value="YceI"/>
    <property type="match status" value="1"/>
</dbReference>
<dbReference type="OrthoDB" id="117810at2"/>
<dbReference type="Gene3D" id="2.40.128.110">
    <property type="entry name" value="Lipid/polyisoprenoid-binding, YceI-like"/>
    <property type="match status" value="1"/>
</dbReference>
<protein>
    <recommendedName>
        <fullName evidence="2">Lipid/polyisoprenoid-binding YceI-like domain-containing protein</fullName>
    </recommendedName>
</protein>
<evidence type="ECO:0000259" key="2">
    <source>
        <dbReference type="SMART" id="SM00867"/>
    </source>
</evidence>
<feature type="domain" description="Lipid/polyisoprenoid-binding YceI-like" evidence="2">
    <location>
        <begin position="55"/>
        <end position="220"/>
    </location>
</feature>
<reference evidence="3 4" key="1">
    <citation type="submission" date="2013-08" db="EMBL/GenBank/DDBJ databases">
        <title>Genome sequencing of Cellulomonas bogoriensis 69B4.</title>
        <authorList>
            <person name="Chen F."/>
            <person name="Li Y."/>
            <person name="Wang G."/>
        </authorList>
    </citation>
    <scope>NUCLEOTIDE SEQUENCE [LARGE SCALE GENOMIC DNA]</scope>
    <source>
        <strain evidence="3 4">69B4</strain>
    </source>
</reference>
<dbReference type="PANTHER" id="PTHR34406">
    <property type="entry name" value="PROTEIN YCEI"/>
    <property type="match status" value="1"/>
</dbReference>
<dbReference type="RefSeq" id="WP_035059892.1">
    <property type="nucleotide sequence ID" value="NZ_AXCZ01000064.1"/>
</dbReference>
<dbReference type="Proteomes" id="UP000054314">
    <property type="component" value="Unassembled WGS sequence"/>
</dbReference>
<organism evidence="3 4">
    <name type="scientific">Cellulomonas bogoriensis 69B4 = DSM 16987</name>
    <dbReference type="NCBI Taxonomy" id="1386082"/>
    <lineage>
        <taxon>Bacteria</taxon>
        <taxon>Bacillati</taxon>
        <taxon>Actinomycetota</taxon>
        <taxon>Actinomycetes</taxon>
        <taxon>Micrococcales</taxon>
        <taxon>Cellulomonadaceae</taxon>
        <taxon>Cellulomonas</taxon>
    </lineage>
</organism>
<dbReference type="InterPro" id="IPR036761">
    <property type="entry name" value="TTHA0802/YceI-like_sf"/>
</dbReference>
<evidence type="ECO:0000256" key="1">
    <source>
        <dbReference type="ARBA" id="ARBA00008812"/>
    </source>
</evidence>
<name>A0A0A0BYV7_9CELL</name>
<comment type="caution">
    <text evidence="3">The sequence shown here is derived from an EMBL/GenBank/DDBJ whole genome shotgun (WGS) entry which is preliminary data.</text>
</comment>
<keyword evidence="4" id="KW-1185">Reference proteome</keyword>
<gene>
    <name evidence="3" type="ORF">N869_16010</name>
</gene>
<dbReference type="InterPro" id="IPR007372">
    <property type="entry name" value="Lipid/polyisoprenoid-bd_YceI"/>
</dbReference>
<evidence type="ECO:0000313" key="4">
    <source>
        <dbReference type="Proteomes" id="UP000054314"/>
    </source>
</evidence>
<evidence type="ECO:0000313" key="3">
    <source>
        <dbReference type="EMBL" id="KGM13135.1"/>
    </source>
</evidence>
<dbReference type="Pfam" id="PF04264">
    <property type="entry name" value="YceI"/>
    <property type="match status" value="1"/>
</dbReference>
<proteinExistence type="inferred from homology"/>
<accession>A0A0A0BYV7</accession>